<organism evidence="1 2">
    <name type="scientific">Actinomadura parmotrematis</name>
    <dbReference type="NCBI Taxonomy" id="2864039"/>
    <lineage>
        <taxon>Bacteria</taxon>
        <taxon>Bacillati</taxon>
        <taxon>Actinomycetota</taxon>
        <taxon>Actinomycetes</taxon>
        <taxon>Streptosporangiales</taxon>
        <taxon>Thermomonosporaceae</taxon>
        <taxon>Actinomadura</taxon>
    </lineage>
</organism>
<dbReference type="Proteomes" id="UP000774570">
    <property type="component" value="Unassembled WGS sequence"/>
</dbReference>
<dbReference type="RefSeq" id="WP_220162622.1">
    <property type="nucleotide sequence ID" value="NZ_JAIBOA010000001.1"/>
</dbReference>
<dbReference type="EMBL" id="JAIBOA010000001">
    <property type="protein sequence ID" value="MBW8481144.1"/>
    <property type="molecule type" value="Genomic_DNA"/>
</dbReference>
<sequence>MAPSGTRFEILCGLAWRMRGASIACWIVLPRNAEAVLYVRGRGGRREAVLVVERPSGWRVLWRGDEFDARQADDVAAVIGRGVAA</sequence>
<comment type="caution">
    <text evidence="1">The sequence shown here is derived from an EMBL/GenBank/DDBJ whole genome shotgun (WGS) entry which is preliminary data.</text>
</comment>
<proteinExistence type="predicted"/>
<name>A0ABS7FLA9_9ACTN</name>
<protein>
    <submittedName>
        <fullName evidence="1">Uncharacterized protein</fullName>
    </submittedName>
</protein>
<gene>
    <name evidence="1" type="ORF">K1Y72_02100</name>
</gene>
<evidence type="ECO:0000313" key="1">
    <source>
        <dbReference type="EMBL" id="MBW8481144.1"/>
    </source>
</evidence>
<keyword evidence="2" id="KW-1185">Reference proteome</keyword>
<evidence type="ECO:0000313" key="2">
    <source>
        <dbReference type="Proteomes" id="UP000774570"/>
    </source>
</evidence>
<reference evidence="1 2" key="1">
    <citation type="submission" date="2021-07" db="EMBL/GenBank/DDBJ databases">
        <title>Actinomadura sp. PM05-2 isolated from lichen.</title>
        <authorList>
            <person name="Somphong A."/>
            <person name="Phongsopitanun W."/>
            <person name="Tanasupawat S."/>
            <person name="Peongsungnone V."/>
        </authorList>
    </citation>
    <scope>NUCLEOTIDE SEQUENCE [LARGE SCALE GENOMIC DNA]</scope>
    <source>
        <strain evidence="1 2">PM05-2</strain>
    </source>
</reference>
<accession>A0ABS7FLA9</accession>